<feature type="transmembrane region" description="Helical" evidence="1">
    <location>
        <begin position="161"/>
        <end position="186"/>
    </location>
</feature>
<keyword evidence="1" id="KW-0472">Membrane</keyword>
<feature type="transmembrane region" description="Helical" evidence="1">
    <location>
        <begin position="88"/>
        <end position="107"/>
    </location>
</feature>
<gene>
    <name evidence="2" type="ORF">J2I47_16625</name>
</gene>
<evidence type="ECO:0000256" key="1">
    <source>
        <dbReference type="SAM" id="Phobius"/>
    </source>
</evidence>
<dbReference type="EMBL" id="JAFMYV010000008">
    <property type="protein sequence ID" value="MBO0938179.1"/>
    <property type="molecule type" value="Genomic_DNA"/>
</dbReference>
<sequence length="187" mass="21307">MNVHPTSTVQHALNQFYTDHDFGEEGGVNEQVVWLTFGPVAVPLPNTEQRKKVIWLHDLHHLLNEYPTTWSGEGRVSAWELATGGWGWQLYVWLLIILASSIGVLLFPRRAFLAFVRGTYCRPILSLGLTKTQLMQLPVSDLRHRLGIELTRPYPACLSHYLRFCLIWLFYVSSVIGFGVGLYVLIA</sequence>
<comment type="caution">
    <text evidence="2">The sequence shown here is derived from an EMBL/GenBank/DDBJ whole genome shotgun (WGS) entry which is preliminary data.</text>
</comment>
<keyword evidence="3" id="KW-1185">Reference proteome</keyword>
<keyword evidence="1" id="KW-0812">Transmembrane</keyword>
<organism evidence="2 3">
    <name type="scientific">Fibrella rubiginis</name>
    <dbReference type="NCBI Taxonomy" id="2817060"/>
    <lineage>
        <taxon>Bacteria</taxon>
        <taxon>Pseudomonadati</taxon>
        <taxon>Bacteroidota</taxon>
        <taxon>Cytophagia</taxon>
        <taxon>Cytophagales</taxon>
        <taxon>Spirosomataceae</taxon>
        <taxon>Fibrella</taxon>
    </lineage>
</organism>
<dbReference type="AlphaFoldDB" id="A0A939GFS1"/>
<proteinExistence type="predicted"/>
<dbReference type="RefSeq" id="WP_207365711.1">
    <property type="nucleotide sequence ID" value="NZ_JAFMYV010000008.1"/>
</dbReference>
<protein>
    <submittedName>
        <fullName evidence="2">Uncharacterized protein</fullName>
    </submittedName>
</protein>
<dbReference type="Proteomes" id="UP000664034">
    <property type="component" value="Unassembled WGS sequence"/>
</dbReference>
<accession>A0A939GFS1</accession>
<evidence type="ECO:0000313" key="2">
    <source>
        <dbReference type="EMBL" id="MBO0938179.1"/>
    </source>
</evidence>
<keyword evidence="1" id="KW-1133">Transmembrane helix</keyword>
<reference evidence="2" key="1">
    <citation type="submission" date="2021-03" db="EMBL/GenBank/DDBJ databases">
        <title>Fibrella sp. HMF5335 genome sequencing and assembly.</title>
        <authorList>
            <person name="Kang H."/>
            <person name="Kim H."/>
            <person name="Bae S."/>
            <person name="Joh K."/>
        </authorList>
    </citation>
    <scope>NUCLEOTIDE SEQUENCE</scope>
    <source>
        <strain evidence="2">HMF5335</strain>
    </source>
</reference>
<evidence type="ECO:0000313" key="3">
    <source>
        <dbReference type="Proteomes" id="UP000664034"/>
    </source>
</evidence>
<name>A0A939GFS1_9BACT</name>